<accession>A0A0M2ZPC3</accession>
<evidence type="ECO:0000256" key="1">
    <source>
        <dbReference type="SAM" id="MobiDB-lite"/>
    </source>
</evidence>
<evidence type="ECO:0000313" key="3">
    <source>
        <dbReference type="EMBL" id="ORA63742.1"/>
    </source>
</evidence>
<sequence length="132" mass="12640">MRNIVKRASTGAVIGGSLLFTAGLGLASAQPLNLQDGLVNVGVGDVTILEDVNVGVAATVAAAICDVADIGSINVLAEAVDSGTAPSETVCDVPGGEITLTQNAGTPGQSGQAPGGGPAQAPGNPTPGGPNR</sequence>
<dbReference type="OrthoDB" id="4950746at2"/>
<dbReference type="AlphaFoldDB" id="A0A0M2ZPC3"/>
<accession>A0A1A0QT90</accession>
<dbReference type="Proteomes" id="UP000192772">
    <property type="component" value="Unassembled WGS sequence"/>
</dbReference>
<feature type="region of interest" description="Disordered" evidence="1">
    <location>
        <begin position="84"/>
        <end position="132"/>
    </location>
</feature>
<dbReference type="RefSeq" id="WP_046751039.1">
    <property type="nucleotide sequence ID" value="NZ_JBCGVB010000002.1"/>
</dbReference>
<name>A0A0M2ZPC3_9MYCO</name>
<gene>
    <name evidence="3" type="ORF">BST23_18230</name>
</gene>
<proteinExistence type="predicted"/>
<dbReference type="EMBL" id="MVHP01000022">
    <property type="protein sequence ID" value="ORA63742.1"/>
    <property type="molecule type" value="Genomic_DNA"/>
</dbReference>
<reference evidence="3 4" key="1">
    <citation type="submission" date="2017-02" db="EMBL/GenBank/DDBJ databases">
        <title>The new phylogeny of genus Mycobacterium.</title>
        <authorList>
            <person name="Tortoli E."/>
            <person name="Trovato A."/>
            <person name="Cirillo D.M."/>
        </authorList>
    </citation>
    <scope>NUCLEOTIDE SEQUENCE [LARGE SCALE GENOMIC DNA]</scope>
    <source>
        <strain evidence="3 4">FI-09383</strain>
    </source>
</reference>
<feature type="signal peptide" evidence="2">
    <location>
        <begin position="1"/>
        <end position="27"/>
    </location>
</feature>
<comment type="caution">
    <text evidence="3">The sequence shown here is derived from an EMBL/GenBank/DDBJ whole genome shotgun (WGS) entry which is preliminary data.</text>
</comment>
<feature type="chain" id="PRO_5038507964" description="DUF320 domain-containing protein" evidence="2">
    <location>
        <begin position="28"/>
        <end position="132"/>
    </location>
</feature>
<protein>
    <recommendedName>
        <fullName evidence="5">DUF320 domain-containing protein</fullName>
    </recommendedName>
</protein>
<evidence type="ECO:0000313" key="4">
    <source>
        <dbReference type="Proteomes" id="UP000192772"/>
    </source>
</evidence>
<evidence type="ECO:0008006" key="5">
    <source>
        <dbReference type="Google" id="ProtNLM"/>
    </source>
</evidence>
<evidence type="ECO:0000256" key="2">
    <source>
        <dbReference type="SAM" id="SignalP"/>
    </source>
</evidence>
<organism evidence="3 4">
    <name type="scientific">Mycolicibacterium elephantis</name>
    <dbReference type="NCBI Taxonomy" id="81858"/>
    <lineage>
        <taxon>Bacteria</taxon>
        <taxon>Bacillati</taxon>
        <taxon>Actinomycetota</taxon>
        <taxon>Actinomycetes</taxon>
        <taxon>Mycobacteriales</taxon>
        <taxon>Mycobacteriaceae</taxon>
        <taxon>Mycolicibacterium</taxon>
    </lineage>
</organism>
<keyword evidence="2" id="KW-0732">Signal</keyword>